<feature type="signal peptide" evidence="3">
    <location>
        <begin position="1"/>
        <end position="19"/>
    </location>
</feature>
<dbReference type="InterPro" id="IPR015255">
    <property type="entry name" value="Vitellinogen_open_b-sht"/>
</dbReference>
<dbReference type="Pfam" id="PF00094">
    <property type="entry name" value="VWD"/>
    <property type="match status" value="1"/>
</dbReference>
<dbReference type="InterPro" id="IPR050733">
    <property type="entry name" value="Vitellogenin/Apolipophorin"/>
</dbReference>
<comment type="caution">
    <text evidence="2">Lacks conserved residue(s) required for the propagation of feature annotation.</text>
</comment>
<organism evidence="6">
    <name type="scientific">Tigriopus kingsejongensis</name>
    <dbReference type="NCBI Taxonomy" id="1133412"/>
    <lineage>
        <taxon>Eukaryota</taxon>
        <taxon>Metazoa</taxon>
        <taxon>Ecdysozoa</taxon>
        <taxon>Arthropoda</taxon>
        <taxon>Crustacea</taxon>
        <taxon>Multicrustacea</taxon>
        <taxon>Hexanauplia</taxon>
        <taxon>Copepoda</taxon>
        <taxon>Harpacticoida</taxon>
        <taxon>Harpacticidae</taxon>
        <taxon>Tigriopus</taxon>
    </lineage>
</organism>
<feature type="chain" id="PRO_5006832179" evidence="3">
    <location>
        <begin position="20"/>
        <end position="1517"/>
    </location>
</feature>
<keyword evidence="1 3" id="KW-0732">Signal</keyword>
<feature type="domain" description="Vitellogenin" evidence="4">
    <location>
        <begin position="23"/>
        <end position="693"/>
    </location>
</feature>
<evidence type="ECO:0000259" key="4">
    <source>
        <dbReference type="PROSITE" id="PS51211"/>
    </source>
</evidence>
<dbReference type="InterPro" id="IPR001747">
    <property type="entry name" value="Vitellogenin_N"/>
</dbReference>
<feature type="domain" description="VWFD" evidence="5">
    <location>
        <begin position="1344"/>
        <end position="1517"/>
    </location>
</feature>
<evidence type="ECO:0000256" key="2">
    <source>
        <dbReference type="PROSITE-ProRule" id="PRU00557"/>
    </source>
</evidence>
<evidence type="ECO:0000256" key="3">
    <source>
        <dbReference type="SAM" id="SignalP"/>
    </source>
</evidence>
<dbReference type="PANTHER" id="PTHR23345:SF33">
    <property type="entry name" value="CROSSVEINLESS D"/>
    <property type="match status" value="1"/>
</dbReference>
<protein>
    <submittedName>
        <fullName evidence="6">Melanin-engaging protein</fullName>
    </submittedName>
</protein>
<evidence type="ECO:0000256" key="1">
    <source>
        <dbReference type="ARBA" id="ARBA00022729"/>
    </source>
</evidence>
<dbReference type="SUPFAM" id="SSF48431">
    <property type="entry name" value="Lipovitellin-phosvitin complex, superhelical domain"/>
    <property type="match status" value="1"/>
</dbReference>
<dbReference type="EMBL" id="KT367520">
    <property type="protein sequence ID" value="ALO75638.1"/>
    <property type="molecule type" value="mRNA"/>
</dbReference>
<dbReference type="Pfam" id="PF01347">
    <property type="entry name" value="Vitellogenin_N"/>
    <property type="match status" value="1"/>
</dbReference>
<dbReference type="SMART" id="SM00216">
    <property type="entry name" value="VWD"/>
    <property type="match status" value="1"/>
</dbReference>
<dbReference type="InterPro" id="IPR001846">
    <property type="entry name" value="VWF_type-D"/>
</dbReference>
<accession>A0A0U2S221</accession>
<dbReference type="SUPFAM" id="SSF56968">
    <property type="entry name" value="Lipovitellin-phosvitin complex, beta-sheet shell regions"/>
    <property type="match status" value="2"/>
</dbReference>
<dbReference type="SMART" id="SM00638">
    <property type="entry name" value="LPD_N"/>
    <property type="match status" value="1"/>
</dbReference>
<evidence type="ECO:0000313" key="6">
    <source>
        <dbReference type="EMBL" id="ALO75638.1"/>
    </source>
</evidence>
<dbReference type="Gene3D" id="2.30.230.10">
    <property type="entry name" value="Lipovitellin, beta-sheet shell regions, chain A"/>
    <property type="match status" value="1"/>
</dbReference>
<reference evidence="6" key="1">
    <citation type="submission" date="2015-08" db="EMBL/GenBank/DDBJ databases">
        <title>Molecular characterization of three lipophorin/vitellogenin genes from antarctic copepod, Tigriopus kingsejongensis.</title>
        <authorList>
            <person name="Lee S.R."/>
            <person name="Lee J.-H."/>
            <person name="Kim H.-W."/>
        </authorList>
    </citation>
    <scope>NUCLEOTIDE SEQUENCE</scope>
</reference>
<dbReference type="InterPro" id="IPR015819">
    <property type="entry name" value="Lipid_transp_b-sht_shell"/>
</dbReference>
<dbReference type="GO" id="GO:0045735">
    <property type="term" value="F:nutrient reservoir activity"/>
    <property type="evidence" value="ECO:0007669"/>
    <property type="project" value="UniProtKB-KW"/>
</dbReference>
<dbReference type="Pfam" id="PF09172">
    <property type="entry name" value="Vit_open_b-sht"/>
    <property type="match status" value="1"/>
</dbReference>
<dbReference type="Gene3D" id="1.25.10.20">
    <property type="entry name" value="Vitellinogen, superhelical"/>
    <property type="match status" value="1"/>
</dbReference>
<sequence length="1517" mass="170438">MKLFLGIAILALGIASSNGFQFLEDGKEYLYDTEAAAGAGTMDHASGTSGFSYKMKTRVQVSGKTLNVQFQDMQFTQFVGLHKPNSWPFDSTSYTDVPQAGTPTFSVRLGDDGLFQELTVPSDADLFYKNLMRGWASNLQINSEQIRAGKSGFKSTEQLVNGKCDVTYTVTDNAVRKSVSHTEDCENRAYRIIDDYRGMGCKNIGFDNGMGYPSSIASTVFLTEKTANGYQVNAIVSTGSFIAQFFEEEGAAQYVYTNSTSKLVDVKDSAGDISVSGETITDLAYEFADKEYKWNVDRDLKAKEPFFSTGAYFDEPAGSLQEALKKGIEFQKTLLESHHNDKEHIEKAHRYGINSVLPIMYAMDYDTLKGVAEDLQGDKSDTGVMKSNLFGELLGSAGTTAAALLIKDMVMENKFDNDRDAARALTAIPFHIRRPNRQLVKEFEALLNFDGDRFVKMAAPLAFGHLVRITCERAGPFMSAEAMECVNTLSAEYVSKFFDKYRTTDSREEKVTALSVLANLRWGGQLKALKPVIYGEIESDPDLRSKALWAIGYEAMFSGVGGDMLLPIFANKNLEHELRIAALEMIFYTRPSSAQMSSILTVLYNEASYEVVNYAYTLLERYAHSIDPCDAKNKETATYFLKYMKQFSNYETDWGFGVSKTYMRQFSKKKYGYSGTTMFYSIGSTESTMPLAVGFGLTNTMMNNYLSYMFSAHIRLEGVSKAVVHKFKKMDPNTWKTADLEKIFSGEMAIRARPDQPIRAGISLMLKGVIVFQRSYDESDFGADGKFGSLLENMQGLGDTYSINHQRAVQLGALLYEQPTPLGVPMAVMSSLTSMGHLTATVKRGNHRGLLYRDIEYDAHAFTQSARLALVHHPLRKASFGIVNDRIYHKHFPRKIVIGVNPIKKELKLSVTRPEYEKLWIVFMHSQTSVMVRGSNLQGEYEGLQKNCPSCKNRVLISRGPDAMHTRSFVDRTNEKTGSYLHGEYFDCEMDISRGNSIQHTLGAFAPYNKNPKSLWTSLSMGVRQIRAFLYLFPKNEQCGAMLRWSQSEDNPVKEIEIAIRGNVEANGERMFFRGRKWFIKALIKAKGEPADRSYRINMAYEFTPGYLQYNFKIQFNRAPVPALDMGPYSVCFNLENEYPDFGTEFLDYDANNDLSVSGKAMVQYGATSSCSDAEGEIRIKFQHSTTQQARDELKHTWYYKQCMELKNTQAWRGRKTVPVAEPCYMTVFDATNARKYTWNVKFVKLTPRVKALVSNVQTALKAGLLPYWDMDPEEGSSNGDIGPFLNIEATLKNHDKNVDIMLESKQGQEEFSDVPLRLNWSKRLRNLKFTSTLKRLFYSKIINPCIATDSTIKTMDNVTYAYEASSCWTLASGHCSDQPTYAVFTKKASATPLAAKVFIGGHEIEFSPNGPGDISVSVNGSPVSVSDQGEHVHTQDSAEMFKIFRWGSTYHVYSFLKVWVMYDGTFVETIPAPSVKGQHCGLCGNYNRNKGDEFTGKDMSLLDGPSAMVENWQWKC</sequence>
<dbReference type="SMART" id="SM01169">
    <property type="entry name" value="DUF1943"/>
    <property type="match status" value="1"/>
</dbReference>
<proteinExistence type="evidence at transcript level"/>
<dbReference type="PANTHER" id="PTHR23345">
    <property type="entry name" value="VITELLOGENIN-RELATED"/>
    <property type="match status" value="1"/>
</dbReference>
<dbReference type="InterPro" id="IPR015816">
    <property type="entry name" value="Vitellinogen_b-sht_N"/>
</dbReference>
<dbReference type="PROSITE" id="PS51233">
    <property type="entry name" value="VWFD"/>
    <property type="match status" value="1"/>
</dbReference>
<evidence type="ECO:0000259" key="5">
    <source>
        <dbReference type="PROSITE" id="PS51233"/>
    </source>
</evidence>
<dbReference type="GO" id="GO:0005319">
    <property type="term" value="F:lipid transporter activity"/>
    <property type="evidence" value="ECO:0007669"/>
    <property type="project" value="InterPro"/>
</dbReference>
<name>A0A0U2S221_9MAXI</name>
<dbReference type="InterPro" id="IPR011030">
    <property type="entry name" value="Lipovitellin_superhlx_dom"/>
</dbReference>
<dbReference type="PROSITE" id="PS51211">
    <property type="entry name" value="VITELLOGENIN"/>
    <property type="match status" value="1"/>
</dbReference>